<dbReference type="Proteomes" id="UP000694660">
    <property type="component" value="Unassembled WGS sequence"/>
</dbReference>
<organism evidence="2 3">
    <name type="scientific">Denitromonas iodatirespirans</name>
    <dbReference type="NCBI Taxonomy" id="2795389"/>
    <lineage>
        <taxon>Bacteria</taxon>
        <taxon>Pseudomonadati</taxon>
        <taxon>Pseudomonadota</taxon>
        <taxon>Betaproteobacteria</taxon>
        <taxon>Rhodocyclales</taxon>
        <taxon>Zoogloeaceae</taxon>
        <taxon>Denitromonas</taxon>
    </lineage>
</organism>
<evidence type="ECO:0000313" key="2">
    <source>
        <dbReference type="EMBL" id="MBT0962143.1"/>
    </source>
</evidence>
<dbReference type="EMBL" id="JAEKFT010000014">
    <property type="protein sequence ID" value="MBT0962143.1"/>
    <property type="molecule type" value="Genomic_DNA"/>
</dbReference>
<keyword evidence="1" id="KW-0732">Signal</keyword>
<proteinExistence type="predicted"/>
<feature type="chain" id="PRO_5037612606" evidence="1">
    <location>
        <begin position="17"/>
        <end position="146"/>
    </location>
</feature>
<dbReference type="InterPro" id="IPR010865">
    <property type="entry name" value="DUF1499"/>
</dbReference>
<protein>
    <submittedName>
        <fullName evidence="2">DUF1499 domain-containing protein</fullName>
    </submittedName>
</protein>
<evidence type="ECO:0000256" key="1">
    <source>
        <dbReference type="SAM" id="SignalP"/>
    </source>
</evidence>
<reference evidence="3" key="1">
    <citation type="journal article" date="2022" name="ISME J.">
        <title>Genetic and phylogenetic analysis of dissimilatory iodate-reducing bacteria identifies potential niches across the world's oceans.</title>
        <authorList>
            <person name="Reyes-Umana V."/>
            <person name="Henning Z."/>
            <person name="Lee K."/>
            <person name="Barnum T.P."/>
            <person name="Coates J.D."/>
        </authorList>
    </citation>
    <scope>NUCLEOTIDE SEQUENCE [LARGE SCALE GENOMIC DNA]</scope>
    <source>
        <strain evidence="3">IR12</strain>
    </source>
</reference>
<comment type="caution">
    <text evidence="2">The sequence shown here is derived from an EMBL/GenBank/DDBJ whole genome shotgun (WGS) entry which is preliminary data.</text>
</comment>
<evidence type="ECO:0000313" key="3">
    <source>
        <dbReference type="Proteomes" id="UP000694660"/>
    </source>
</evidence>
<dbReference type="RefSeq" id="WP_214362044.1">
    <property type="nucleotide sequence ID" value="NZ_JAEKFT010000014.1"/>
</dbReference>
<accession>A0A944DCV1</accession>
<sequence length="146" mass="15752">MIAALTLMSQIPPATAATAWHSCSGPDVADAAVELLPCTDRPNCISSGHSDPARRLLPPAGLDLDAVRRAALAEPRSQLMAEGPGWFIVHFRSWLFGFVDEAHFIQRPDGPLAARSGACSGYWDFGVNRRRLQRIFARASGAQGLK</sequence>
<dbReference type="Pfam" id="PF07386">
    <property type="entry name" value="DUF1499"/>
    <property type="match status" value="1"/>
</dbReference>
<keyword evidence="3" id="KW-1185">Reference proteome</keyword>
<name>A0A944DCV1_DENI1</name>
<dbReference type="AlphaFoldDB" id="A0A944DCV1"/>
<gene>
    <name evidence="2" type="ORF">I8J34_13260</name>
</gene>
<feature type="signal peptide" evidence="1">
    <location>
        <begin position="1"/>
        <end position="16"/>
    </location>
</feature>